<evidence type="ECO:0000313" key="8">
    <source>
        <dbReference type="Proteomes" id="UP000070328"/>
    </source>
</evidence>
<keyword evidence="3" id="KW-0274">FAD</keyword>
<keyword evidence="5" id="KW-0732">Signal</keyword>
<comment type="similarity">
    <text evidence="1">Belongs to the oxygen-dependent FAD-linked oxidoreductase family.</text>
</comment>
<dbReference type="SUPFAM" id="SSF56176">
    <property type="entry name" value="FAD-binding/transporter-associated domain-like"/>
    <property type="match status" value="1"/>
</dbReference>
<evidence type="ECO:0000256" key="5">
    <source>
        <dbReference type="SAM" id="SignalP"/>
    </source>
</evidence>
<feature type="chain" id="PRO_5007801733" evidence="5">
    <location>
        <begin position="17"/>
        <end position="477"/>
    </location>
</feature>
<evidence type="ECO:0000259" key="6">
    <source>
        <dbReference type="PROSITE" id="PS51387"/>
    </source>
</evidence>
<name>A0A135S3N5_9PEZI</name>
<dbReference type="EMBL" id="JFBX01000711">
    <property type="protein sequence ID" value="KXH30520.1"/>
    <property type="molecule type" value="Genomic_DNA"/>
</dbReference>
<dbReference type="InterPro" id="IPR016166">
    <property type="entry name" value="FAD-bd_PCMH"/>
</dbReference>
<feature type="domain" description="FAD-binding PCMH-type" evidence="6">
    <location>
        <begin position="63"/>
        <end position="234"/>
    </location>
</feature>
<dbReference type="PANTHER" id="PTHR42973">
    <property type="entry name" value="BINDING OXIDOREDUCTASE, PUTATIVE (AFU_ORTHOLOGUE AFUA_1G17690)-RELATED"/>
    <property type="match status" value="1"/>
</dbReference>
<dbReference type="Proteomes" id="UP000070328">
    <property type="component" value="Unassembled WGS sequence"/>
</dbReference>
<comment type="caution">
    <text evidence="7">The sequence shown here is derived from an EMBL/GenBank/DDBJ whole genome shotgun (WGS) entry which is preliminary data.</text>
</comment>
<dbReference type="InterPro" id="IPR006094">
    <property type="entry name" value="Oxid_FAD_bind_N"/>
</dbReference>
<gene>
    <name evidence="7" type="ORF">CSIM01_13724</name>
</gene>
<dbReference type="AlphaFoldDB" id="A0A135S3N5"/>
<dbReference type="PANTHER" id="PTHR42973:SF53">
    <property type="entry name" value="FAD-BINDING PCMH-TYPE DOMAIN-CONTAINING PROTEIN-RELATED"/>
    <property type="match status" value="1"/>
</dbReference>
<keyword evidence="4" id="KW-0560">Oxidoreductase</keyword>
<accession>A0A135S3N5</accession>
<dbReference type="GO" id="GO:0071949">
    <property type="term" value="F:FAD binding"/>
    <property type="evidence" value="ECO:0007669"/>
    <property type="project" value="InterPro"/>
</dbReference>
<evidence type="ECO:0000256" key="4">
    <source>
        <dbReference type="ARBA" id="ARBA00023002"/>
    </source>
</evidence>
<dbReference type="GO" id="GO:0016491">
    <property type="term" value="F:oxidoreductase activity"/>
    <property type="evidence" value="ECO:0007669"/>
    <property type="project" value="UniProtKB-KW"/>
</dbReference>
<keyword evidence="2" id="KW-0285">Flavoprotein</keyword>
<evidence type="ECO:0000256" key="3">
    <source>
        <dbReference type="ARBA" id="ARBA00022827"/>
    </source>
</evidence>
<dbReference type="Gene3D" id="3.30.465.10">
    <property type="match status" value="1"/>
</dbReference>
<evidence type="ECO:0000256" key="2">
    <source>
        <dbReference type="ARBA" id="ARBA00022630"/>
    </source>
</evidence>
<keyword evidence="8" id="KW-1185">Reference proteome</keyword>
<dbReference type="Pfam" id="PF01565">
    <property type="entry name" value="FAD_binding_4"/>
    <property type="match status" value="1"/>
</dbReference>
<dbReference type="PROSITE" id="PS51387">
    <property type="entry name" value="FAD_PCMH"/>
    <property type="match status" value="1"/>
</dbReference>
<dbReference type="InterPro" id="IPR016169">
    <property type="entry name" value="FAD-bd_PCMH_sub2"/>
</dbReference>
<sequence length="477" mass="51919">MNLLLSLLPFIGLVSAATGTFSNATRGAECACTRLSSLKGAQLLLHSSENHTQEATDYWDVRANASPSCIFMPKNADEVAQAMTIFSGCQAQFAVRGGGHMDFPGSNNINDGVLLAFNLMQELTVNETAQTIAYGPGTRWVDVYGALEPYGLYCVGGRMKTIGSAGLTLIGGWHYLNNKYGYAMDNVISYDVVLGNGTQVVASKQSNPDLFWALKGGALNFGIVTRFLVQAYKIPQISTTIQSFSEDQIEPFVKATCHLASNDDPSIGAGAVISISYNKTTKSASGSLLGVQEGTESPPSRFERFSAIKPVSRIDAVQTPAKWHSVLETPNQMFRAQYFHGTMRPDAKRLYDIYLAWKESVSKLSDVEGLYPTFVMNIMPKSAQSVAKHNGVGNIWGLDDKESLSFGKPLLDGLAGKMTSEMGLASDFIYMGDASETQNPWLGIPFKNVEKLRQIRAKYDPEGVFTILNWGGYKLGH</sequence>
<dbReference type="InterPro" id="IPR036318">
    <property type="entry name" value="FAD-bd_PCMH-like_sf"/>
</dbReference>
<dbReference type="InterPro" id="IPR050416">
    <property type="entry name" value="FAD-linked_Oxidoreductase"/>
</dbReference>
<proteinExistence type="inferred from homology"/>
<protein>
    <submittedName>
        <fullName evidence="7">FAD binding domain-containing protein</fullName>
    </submittedName>
</protein>
<reference evidence="7 8" key="1">
    <citation type="submission" date="2014-02" db="EMBL/GenBank/DDBJ databases">
        <title>The genome sequence of Colletotrichum simmondsii CBS122122.</title>
        <authorList>
            <person name="Baroncelli R."/>
            <person name="Thon M.R."/>
        </authorList>
    </citation>
    <scope>NUCLEOTIDE SEQUENCE [LARGE SCALE GENOMIC DNA]</scope>
    <source>
        <strain evidence="7 8">CBS122122</strain>
    </source>
</reference>
<evidence type="ECO:0000313" key="7">
    <source>
        <dbReference type="EMBL" id="KXH30520.1"/>
    </source>
</evidence>
<evidence type="ECO:0000256" key="1">
    <source>
        <dbReference type="ARBA" id="ARBA00005466"/>
    </source>
</evidence>
<organism evidence="7 8">
    <name type="scientific">Colletotrichum simmondsii</name>
    <dbReference type="NCBI Taxonomy" id="703756"/>
    <lineage>
        <taxon>Eukaryota</taxon>
        <taxon>Fungi</taxon>
        <taxon>Dikarya</taxon>
        <taxon>Ascomycota</taxon>
        <taxon>Pezizomycotina</taxon>
        <taxon>Sordariomycetes</taxon>
        <taxon>Hypocreomycetidae</taxon>
        <taxon>Glomerellales</taxon>
        <taxon>Glomerellaceae</taxon>
        <taxon>Colletotrichum</taxon>
        <taxon>Colletotrichum acutatum species complex</taxon>
    </lineage>
</organism>
<feature type="signal peptide" evidence="5">
    <location>
        <begin position="1"/>
        <end position="16"/>
    </location>
</feature>